<dbReference type="Pfam" id="PF24925">
    <property type="entry name" value="DUF7746"/>
    <property type="match status" value="1"/>
</dbReference>
<evidence type="ECO:0000259" key="1">
    <source>
        <dbReference type="Pfam" id="PF24925"/>
    </source>
</evidence>
<organism evidence="2 3">
    <name type="scientific">Coptis chinensis</name>
    <dbReference type="NCBI Taxonomy" id="261450"/>
    <lineage>
        <taxon>Eukaryota</taxon>
        <taxon>Viridiplantae</taxon>
        <taxon>Streptophyta</taxon>
        <taxon>Embryophyta</taxon>
        <taxon>Tracheophyta</taxon>
        <taxon>Spermatophyta</taxon>
        <taxon>Magnoliopsida</taxon>
        <taxon>Ranunculales</taxon>
        <taxon>Ranunculaceae</taxon>
        <taxon>Coptidoideae</taxon>
        <taxon>Coptis</taxon>
    </lineage>
</organism>
<feature type="domain" description="DUF7746" evidence="1">
    <location>
        <begin position="89"/>
        <end position="166"/>
    </location>
</feature>
<gene>
    <name evidence="2" type="ORF">IFM89_024785</name>
</gene>
<sequence>MIFIEKLYTQLSKLNLNILSQESNSEDDINPNEILDIEANLNFSNLNKITYERICEKVSHIGHSENYYPRPTPRDILYEEAYFNDQVSYQAKTIYTWNIDAKSTISLSLHARRCSCIASVCKAHGNTDADVCRFISHGFVGILKGWWDNVLTHEQRDEIYNSTKVEFSSEANQNISISDAVYTLCLTIVHHFIGPEGLSAEKNREMLQNLRCPTLSHFRWYKDVFLAKVLQLHDANSEHWKSKFIDGLPNFFAEKVRKKLRDLNGGSNISYESHTYGSLISQVIQEGLSLCNDLKLQHQLKKQNLSGKQELGEFCEQFAYDIPSQRKKKISSRKTQKNKDPYYSTSENEAPCQCNMLQSKCDSMRAILQMNGLAINVLTSEQQSVLELIDSITDLDTKLKLIKTCFKTVKDNIVDPTEGYNLKEHTEQPLKDSESFQDTANVEFIDILEDNLGLLNWDHSQESVGISNSINKGETLESEYFSTYASSSHNFSRESKSTGIAHITEGTHSIHPSLHIFLPATFWQYFGPEDMFLIDELLEMGFIKSITISTEVSLEAGTNDRTFLPSPLVQAIENTMIKWRGTIYCEFITACPEYTEDETYPAVFLVRIHKQRPFDDISRVISLSESKEKFHIITAEDRIREMAEIRAIGLHQIKWFIKSNSAQKYPKFTFLSESDRFIILTESLDNSNRTKFFEQFNRISSLALSPTAMEILKLIDEEGPYEYLNHLGNLSSESELEDVDNDILIQVL</sequence>
<evidence type="ECO:0000313" key="2">
    <source>
        <dbReference type="EMBL" id="KAF9602028.1"/>
    </source>
</evidence>
<dbReference type="OrthoDB" id="1735266at2759"/>
<proteinExistence type="predicted"/>
<reference evidence="2 3" key="1">
    <citation type="submission" date="2020-10" db="EMBL/GenBank/DDBJ databases">
        <title>The Coptis chinensis genome and diversification of protoberbering-type alkaloids.</title>
        <authorList>
            <person name="Wang B."/>
            <person name="Shu S."/>
            <person name="Song C."/>
            <person name="Liu Y."/>
        </authorList>
    </citation>
    <scope>NUCLEOTIDE SEQUENCE [LARGE SCALE GENOMIC DNA]</scope>
    <source>
        <strain evidence="2">HL-2020</strain>
        <tissue evidence="2">Leaf</tissue>
    </source>
</reference>
<evidence type="ECO:0000313" key="3">
    <source>
        <dbReference type="Proteomes" id="UP000631114"/>
    </source>
</evidence>
<dbReference type="PANTHER" id="PTHR33054">
    <property type="entry name" value="CCHC-TYPE DOMAIN-CONTAINING PROTEIN"/>
    <property type="match status" value="1"/>
</dbReference>
<keyword evidence="3" id="KW-1185">Reference proteome</keyword>
<dbReference type="PANTHER" id="PTHR33054:SF9">
    <property type="entry name" value="CCHC-TYPE DOMAIN-CONTAINING PROTEIN"/>
    <property type="match status" value="1"/>
</dbReference>
<accession>A0A835HPW5</accession>
<dbReference type="Proteomes" id="UP000631114">
    <property type="component" value="Unassembled WGS sequence"/>
</dbReference>
<comment type="caution">
    <text evidence="2">The sequence shown here is derived from an EMBL/GenBank/DDBJ whole genome shotgun (WGS) entry which is preliminary data.</text>
</comment>
<protein>
    <recommendedName>
        <fullName evidence="1">DUF7746 domain-containing protein</fullName>
    </recommendedName>
</protein>
<dbReference type="AlphaFoldDB" id="A0A835HPW5"/>
<dbReference type="InterPro" id="IPR056648">
    <property type="entry name" value="DUF7746"/>
</dbReference>
<dbReference type="Pfam" id="PF22909">
    <property type="entry name" value="Caulimovir_coat_dom"/>
    <property type="match status" value="1"/>
</dbReference>
<name>A0A835HPW5_9MAGN</name>
<dbReference type="EMBL" id="JADFTS010000006">
    <property type="protein sequence ID" value="KAF9602028.1"/>
    <property type="molecule type" value="Genomic_DNA"/>
</dbReference>